<dbReference type="SUPFAM" id="SSF56300">
    <property type="entry name" value="Metallo-dependent phosphatases"/>
    <property type="match status" value="1"/>
</dbReference>
<evidence type="ECO:0000259" key="6">
    <source>
        <dbReference type="Pfam" id="PF00149"/>
    </source>
</evidence>
<dbReference type="GO" id="GO:0016787">
    <property type="term" value="F:hydrolase activity"/>
    <property type="evidence" value="ECO:0007669"/>
    <property type="project" value="UniProtKB-KW"/>
</dbReference>
<keyword evidence="8" id="KW-1185">Reference proteome</keyword>
<evidence type="ECO:0000313" key="7">
    <source>
        <dbReference type="EMBL" id="TNY34028.1"/>
    </source>
</evidence>
<name>A0A5C5GGY8_9RHOB</name>
<dbReference type="Proteomes" id="UP000314011">
    <property type="component" value="Unassembled WGS sequence"/>
</dbReference>
<dbReference type="Pfam" id="PF00149">
    <property type="entry name" value="Metallophos"/>
    <property type="match status" value="1"/>
</dbReference>
<dbReference type="PANTHER" id="PTHR42988">
    <property type="entry name" value="PHOSPHOHYDROLASE"/>
    <property type="match status" value="1"/>
</dbReference>
<keyword evidence="1" id="KW-0479">Metal-binding</keyword>
<dbReference type="PANTHER" id="PTHR42988:SF2">
    <property type="entry name" value="CYCLIC NUCLEOTIDE PHOSPHODIESTERASE CBUA0032-RELATED"/>
    <property type="match status" value="1"/>
</dbReference>
<reference evidence="7 8" key="1">
    <citation type="submission" date="2019-06" db="EMBL/GenBank/DDBJ databases">
        <title>Genome of new Rhodobacteraceae sp. SM1903.</title>
        <authorList>
            <person name="Ren X."/>
        </authorList>
    </citation>
    <scope>NUCLEOTIDE SEQUENCE [LARGE SCALE GENOMIC DNA]</scope>
    <source>
        <strain evidence="7 8">SM1903</strain>
    </source>
</reference>
<evidence type="ECO:0000256" key="2">
    <source>
        <dbReference type="ARBA" id="ARBA00022801"/>
    </source>
</evidence>
<feature type="domain" description="Calcineurin-like phosphoesterase" evidence="6">
    <location>
        <begin position="3"/>
        <end position="188"/>
    </location>
</feature>
<dbReference type="CDD" id="cd07400">
    <property type="entry name" value="MPP_1"/>
    <property type="match status" value="1"/>
</dbReference>
<accession>A0A5C5GGY8</accession>
<proteinExistence type="inferred from homology"/>
<evidence type="ECO:0000256" key="5">
    <source>
        <dbReference type="SAM" id="MobiDB-lite"/>
    </source>
</evidence>
<dbReference type="InterPro" id="IPR004843">
    <property type="entry name" value="Calcineurin-like_PHP"/>
</dbReference>
<keyword evidence="3" id="KW-0408">Iron</keyword>
<feature type="compositionally biased region" description="Basic and acidic residues" evidence="5">
    <location>
        <begin position="264"/>
        <end position="273"/>
    </location>
</feature>
<dbReference type="InterPro" id="IPR029052">
    <property type="entry name" value="Metallo-depent_PP-like"/>
</dbReference>
<keyword evidence="2" id="KW-0378">Hydrolase</keyword>
<evidence type="ECO:0000256" key="4">
    <source>
        <dbReference type="ARBA" id="ARBA00025742"/>
    </source>
</evidence>
<evidence type="ECO:0000313" key="8">
    <source>
        <dbReference type="Proteomes" id="UP000314011"/>
    </source>
</evidence>
<dbReference type="Gene3D" id="3.60.21.10">
    <property type="match status" value="1"/>
</dbReference>
<organism evidence="7 8">
    <name type="scientific">Pelagovum pacificum</name>
    <dbReference type="NCBI Taxonomy" id="2588711"/>
    <lineage>
        <taxon>Bacteria</taxon>
        <taxon>Pseudomonadati</taxon>
        <taxon>Pseudomonadota</taxon>
        <taxon>Alphaproteobacteria</taxon>
        <taxon>Rhodobacterales</taxon>
        <taxon>Paracoccaceae</taxon>
        <taxon>Pelagovum</taxon>
    </lineage>
</organism>
<feature type="region of interest" description="Disordered" evidence="5">
    <location>
        <begin position="254"/>
        <end position="273"/>
    </location>
</feature>
<dbReference type="RefSeq" id="WP_140194990.1">
    <property type="nucleotide sequence ID" value="NZ_CP065915.1"/>
</dbReference>
<dbReference type="InterPro" id="IPR050884">
    <property type="entry name" value="CNP_phosphodiesterase-III"/>
</dbReference>
<dbReference type="EMBL" id="VFFF01000001">
    <property type="protein sequence ID" value="TNY34028.1"/>
    <property type="molecule type" value="Genomic_DNA"/>
</dbReference>
<protein>
    <submittedName>
        <fullName evidence="7">Metallophosphoesterase</fullName>
    </submittedName>
</protein>
<comment type="similarity">
    <text evidence="4">Belongs to the cyclic nucleotide phosphodiesterase class-III family.</text>
</comment>
<gene>
    <name evidence="7" type="ORF">FHY64_12420</name>
</gene>
<dbReference type="AlphaFoldDB" id="A0A5C5GGY8"/>
<comment type="caution">
    <text evidence="7">The sequence shown here is derived from an EMBL/GenBank/DDBJ whole genome shotgun (WGS) entry which is preliminary data.</text>
</comment>
<evidence type="ECO:0000256" key="1">
    <source>
        <dbReference type="ARBA" id="ARBA00022723"/>
    </source>
</evidence>
<dbReference type="GO" id="GO:0046872">
    <property type="term" value="F:metal ion binding"/>
    <property type="evidence" value="ECO:0007669"/>
    <property type="project" value="UniProtKB-KW"/>
</dbReference>
<evidence type="ECO:0000256" key="3">
    <source>
        <dbReference type="ARBA" id="ARBA00023004"/>
    </source>
</evidence>
<dbReference type="OrthoDB" id="651281at2"/>
<sequence>MSRIVHLSDLHFGRDRPELEDPLLAKLEEIDPDLVVISGDFTQRARVSQYEEARRFVERIGPRVIAVPGNHDTPLDNLWVRFVRPWARYRAAIDRELEPTFSDNSVVIVGVNTVNRFSWQRGKIGRHTVDRVCRAFDGVERRTRIAVMHHPLEHGPDVDKRLMQGSNEALRRLEACGTDLVLSGHLHNASAAPFTNAPGLLFVQAGTGLSTRLRGEANTFNLIEAEPGLIHIDVYSAGESPTFEKRESASFYRTGHGWAETPSDEPKAQRAQA</sequence>